<feature type="binding site" evidence="8">
    <location>
        <begin position="14"/>
        <end position="16"/>
    </location>
    <ligand>
        <name>NAD(+)</name>
        <dbReference type="ChEBI" id="CHEBI:57540"/>
    </ligand>
</feature>
<feature type="binding site" evidence="8">
    <location>
        <position position="35"/>
    </location>
    <ligand>
        <name>NAD(+)</name>
        <dbReference type="ChEBI" id="CHEBI:57540"/>
    </ligand>
</feature>
<evidence type="ECO:0000256" key="4">
    <source>
        <dbReference type="ARBA" id="ARBA00023002"/>
    </source>
</evidence>
<feature type="active site" description="Proton acceptor" evidence="7">
    <location>
        <position position="154"/>
    </location>
</feature>
<evidence type="ECO:0000256" key="3">
    <source>
        <dbReference type="ARBA" id="ARBA00012848"/>
    </source>
</evidence>
<dbReference type="InterPro" id="IPR014007">
    <property type="entry name" value="23BDH"/>
</dbReference>
<reference evidence="10" key="1">
    <citation type="submission" date="2021-03" db="EMBL/GenBank/DDBJ databases">
        <title>Genomic Encyclopedia of Type Strains, Phase IV (KMG-IV): sequencing the most valuable type-strain genomes for metagenomic binning, comparative biology and taxonomic classification.</title>
        <authorList>
            <person name="Goeker M."/>
        </authorList>
    </citation>
    <scope>NUCLEOTIDE SEQUENCE</scope>
    <source>
        <strain evidence="10">DSM 107338</strain>
    </source>
</reference>
<comment type="caution">
    <text evidence="10">The sequence shown here is derived from an EMBL/GenBank/DDBJ whole genome shotgun (WGS) entry which is preliminary data.</text>
</comment>
<dbReference type="NCBIfam" id="NF005559">
    <property type="entry name" value="PRK07231.1"/>
    <property type="match status" value="1"/>
</dbReference>
<evidence type="ECO:0000256" key="5">
    <source>
        <dbReference type="ARBA" id="ARBA00023027"/>
    </source>
</evidence>
<evidence type="ECO:0000256" key="9">
    <source>
        <dbReference type="RuleBase" id="RU000363"/>
    </source>
</evidence>
<dbReference type="PRINTS" id="PR00081">
    <property type="entry name" value="GDHRDH"/>
</dbReference>
<dbReference type="Pfam" id="PF00106">
    <property type="entry name" value="adh_short"/>
    <property type="match status" value="1"/>
</dbReference>
<dbReference type="GO" id="GO:0052588">
    <property type="term" value="F:diacetyl reductase ((S)-acetoin forming) (NAD+) activity"/>
    <property type="evidence" value="ECO:0007669"/>
    <property type="project" value="UniProtKB-EC"/>
</dbReference>
<dbReference type="EMBL" id="JAGGMB010000003">
    <property type="protein sequence ID" value="MBP2076987.1"/>
    <property type="molecule type" value="Genomic_DNA"/>
</dbReference>
<feature type="binding site" evidence="8">
    <location>
        <position position="158"/>
    </location>
    <ligand>
        <name>NAD(+)</name>
        <dbReference type="ChEBI" id="CHEBI:57540"/>
    </ligand>
</feature>
<comment type="catalytic activity">
    <reaction evidence="6">
        <text>(S)-acetoin + NAD(+) = diacetyl + NADH + H(+)</text>
        <dbReference type="Rhea" id="RHEA:27286"/>
        <dbReference type="ChEBI" id="CHEBI:15378"/>
        <dbReference type="ChEBI" id="CHEBI:15687"/>
        <dbReference type="ChEBI" id="CHEBI:16583"/>
        <dbReference type="ChEBI" id="CHEBI:57540"/>
        <dbReference type="ChEBI" id="CHEBI:57945"/>
        <dbReference type="EC" id="1.1.1.304"/>
    </reaction>
</comment>
<evidence type="ECO:0000256" key="7">
    <source>
        <dbReference type="PIRSR" id="PIRSR614007-1"/>
    </source>
</evidence>
<dbReference type="PROSITE" id="PS00061">
    <property type="entry name" value="ADH_SHORT"/>
    <property type="match status" value="1"/>
</dbReference>
<keyword evidence="11" id="KW-1185">Reference proteome</keyword>
<dbReference type="GO" id="GO:0008206">
    <property type="term" value="P:bile acid metabolic process"/>
    <property type="evidence" value="ECO:0007669"/>
    <property type="project" value="UniProtKB-ARBA"/>
</dbReference>
<dbReference type="Gene3D" id="3.40.50.720">
    <property type="entry name" value="NAD(P)-binding Rossmann-like Domain"/>
    <property type="match status" value="1"/>
</dbReference>
<dbReference type="Proteomes" id="UP001138793">
    <property type="component" value="Unassembled WGS sequence"/>
</dbReference>
<dbReference type="PANTHER" id="PTHR42879:SF2">
    <property type="entry name" value="3-OXOACYL-[ACYL-CARRIER-PROTEIN] REDUCTASE FABG"/>
    <property type="match status" value="1"/>
</dbReference>
<proteinExistence type="inferred from homology"/>
<evidence type="ECO:0000256" key="8">
    <source>
        <dbReference type="PIRSR" id="PIRSR614007-2"/>
    </source>
</evidence>
<dbReference type="InterPro" id="IPR050259">
    <property type="entry name" value="SDR"/>
</dbReference>
<comment type="function">
    <text evidence="1">Catalyzes the irreversible reduction of 2,3-butanediol to (S)-acetoin in the presence of NADH.</text>
</comment>
<dbReference type="InterPro" id="IPR020904">
    <property type="entry name" value="Sc_DH/Rdtase_CS"/>
</dbReference>
<keyword evidence="5 8" id="KW-0520">NAD</keyword>
<dbReference type="NCBIfam" id="TIGR02415">
    <property type="entry name" value="23BDH"/>
    <property type="match status" value="1"/>
</dbReference>
<feature type="binding site" evidence="8">
    <location>
        <position position="88"/>
    </location>
    <ligand>
        <name>NAD(+)</name>
        <dbReference type="ChEBI" id="CHEBI:57540"/>
    </ligand>
</feature>
<dbReference type="InterPro" id="IPR002347">
    <property type="entry name" value="SDR_fam"/>
</dbReference>
<comment type="similarity">
    <text evidence="2 9">Belongs to the short-chain dehydrogenases/reductases (SDR) family.</text>
</comment>
<dbReference type="PRINTS" id="PR00080">
    <property type="entry name" value="SDRFAMILY"/>
</dbReference>
<accession>A0A9X0YS06</accession>
<dbReference type="InterPro" id="IPR036291">
    <property type="entry name" value="NAD(P)-bd_dom_sf"/>
</dbReference>
<evidence type="ECO:0000313" key="11">
    <source>
        <dbReference type="Proteomes" id="UP001138793"/>
    </source>
</evidence>
<dbReference type="OrthoDB" id="9803333at2"/>
<feature type="binding site" evidence="8">
    <location>
        <begin position="184"/>
        <end position="189"/>
    </location>
    <ligand>
        <name>NAD(+)</name>
        <dbReference type="ChEBI" id="CHEBI:57540"/>
    </ligand>
</feature>
<keyword evidence="4 10" id="KW-0560">Oxidoreductase</keyword>
<evidence type="ECO:0000256" key="1">
    <source>
        <dbReference type="ARBA" id="ARBA00003200"/>
    </source>
</evidence>
<organism evidence="10 11">
    <name type="scientific">Oceanobacillus polygoni</name>
    <dbReference type="NCBI Taxonomy" id="1235259"/>
    <lineage>
        <taxon>Bacteria</taxon>
        <taxon>Bacillati</taxon>
        <taxon>Bacillota</taxon>
        <taxon>Bacilli</taxon>
        <taxon>Bacillales</taxon>
        <taxon>Bacillaceae</taxon>
        <taxon>Oceanobacillus</taxon>
    </lineage>
</organism>
<dbReference type="PANTHER" id="PTHR42879">
    <property type="entry name" value="3-OXOACYL-(ACYL-CARRIER-PROTEIN) REDUCTASE"/>
    <property type="match status" value="1"/>
</dbReference>
<feature type="binding site" evidence="8">
    <location>
        <position position="154"/>
    </location>
    <ligand>
        <name>NAD(+)</name>
        <dbReference type="ChEBI" id="CHEBI:57540"/>
    </ligand>
</feature>
<dbReference type="RefSeq" id="WP_149472972.1">
    <property type="nucleotide sequence ID" value="NZ_JAGGMB010000003.1"/>
</dbReference>
<dbReference type="SUPFAM" id="SSF51735">
    <property type="entry name" value="NAD(P)-binding Rossmann-fold domains"/>
    <property type="match status" value="1"/>
</dbReference>
<evidence type="ECO:0000313" key="10">
    <source>
        <dbReference type="EMBL" id="MBP2076987.1"/>
    </source>
</evidence>
<dbReference type="EC" id="1.1.1.304" evidence="3"/>
<evidence type="ECO:0000256" key="6">
    <source>
        <dbReference type="ARBA" id="ARBA00047315"/>
    </source>
</evidence>
<evidence type="ECO:0000256" key="2">
    <source>
        <dbReference type="ARBA" id="ARBA00006484"/>
    </source>
</evidence>
<name>A0A9X0YS06_9BACI</name>
<gene>
    <name evidence="10" type="ORF">J2Z64_001218</name>
</gene>
<sequence>MSKQKVAIITGSGQGIGKGLAERLAKDGFAIVLSDINEEVLNETVKEFEGKDVKVTSYVGNVTRLEDQIELVQKAVDTFGSVDVFINNAGVEQVAPLTVVEPKAVDAILDINVKGVIYGIQAAANQMKKQGTGGKIINACSIAGHQGFEMLGVYSASKFAVKGLTQAAAKELAPDKITVNAYCPGIVGTTMWERIDEEMMQYMGTKKGEAFEKFSEGIALGRTQTPEDVANLVSFLASSDSNYITGQSILTDGGMVFN</sequence>
<dbReference type="GO" id="GO:0045150">
    <property type="term" value="P:acetoin catabolic process"/>
    <property type="evidence" value="ECO:0007669"/>
    <property type="project" value="InterPro"/>
</dbReference>
<protein>
    <recommendedName>
        <fullName evidence="3">diacetyl reductase [(S)-acetoin forming]</fullName>
        <ecNumber evidence="3">1.1.1.304</ecNumber>
    </recommendedName>
</protein>
<dbReference type="FunFam" id="3.40.50.720:FF:000084">
    <property type="entry name" value="Short-chain dehydrogenase reductase"/>
    <property type="match status" value="1"/>
</dbReference>
<dbReference type="AlphaFoldDB" id="A0A9X0YS06"/>